<dbReference type="PANTHER" id="PTHR42695:SF5">
    <property type="entry name" value="GLUTAMINE AMIDOTRANSFERASE YLR126C-RELATED"/>
    <property type="match status" value="1"/>
</dbReference>
<dbReference type="Proteomes" id="UP000285875">
    <property type="component" value="Chromosome"/>
</dbReference>
<dbReference type="Gene3D" id="3.40.50.880">
    <property type="match status" value="1"/>
</dbReference>
<gene>
    <name evidence="2" type="ORF">C0Z10_13445</name>
</gene>
<dbReference type="GO" id="GO:0005829">
    <property type="term" value="C:cytosol"/>
    <property type="evidence" value="ECO:0007669"/>
    <property type="project" value="TreeGrafter"/>
</dbReference>
<dbReference type="KEGG" id="aji:C0Z10_13445"/>
<dbReference type="RefSeq" id="WP_097799718.1">
    <property type="nucleotide sequence ID" value="NZ_CP025570.1"/>
</dbReference>
<dbReference type="InterPro" id="IPR029062">
    <property type="entry name" value="Class_I_gatase-like"/>
</dbReference>
<dbReference type="InterPro" id="IPR044992">
    <property type="entry name" value="ChyE-like"/>
</dbReference>
<evidence type="ECO:0000313" key="2">
    <source>
        <dbReference type="EMBL" id="AZZ40576.1"/>
    </source>
</evidence>
<dbReference type="CDD" id="cd01741">
    <property type="entry name" value="GATase1_1"/>
    <property type="match status" value="1"/>
</dbReference>
<dbReference type="SUPFAM" id="SSF52317">
    <property type="entry name" value="Class I glutamine amidotransferase-like"/>
    <property type="match status" value="1"/>
</dbReference>
<evidence type="ECO:0000313" key="3">
    <source>
        <dbReference type="Proteomes" id="UP000285875"/>
    </source>
</evidence>
<proteinExistence type="predicted"/>
<sequence>MTLICVIVHQPECPLGHLQRVWTDLGCTLDVIEAWHQPVPESIDDADALVVMGGTQNCLDDDVWGWLPAVRQLIRSSVSRETPFLGVCLGLQLATVALGGEVGRSDHVTLGMTPVGLLDEGREDPLVGGLAGSEAIHFNDDIAVSLPTGATRLASDPTGQPQAVRFAPRAWGVQFHPEADQSIFDGWLRLSETSGWQVRASRETALTASQQIGAADSALADVAADLGRRFLAVVEAPTGVRVA</sequence>
<feature type="domain" description="Glutamine amidotransferase" evidence="1">
    <location>
        <begin position="22"/>
        <end position="182"/>
    </location>
</feature>
<keyword evidence="2" id="KW-0315">Glutamine amidotransferase</keyword>
<accession>A0A3Q9UKS8</accession>
<dbReference type="PANTHER" id="PTHR42695">
    <property type="entry name" value="GLUTAMINE AMIDOTRANSFERASE YLR126C-RELATED"/>
    <property type="match status" value="1"/>
</dbReference>
<protein>
    <submittedName>
        <fullName evidence="2">Type 1 glutamine amidotransferase</fullName>
    </submittedName>
</protein>
<organism evidence="2 3">
    <name type="scientific">Acidipropionibacterium jensenii</name>
    <dbReference type="NCBI Taxonomy" id="1749"/>
    <lineage>
        <taxon>Bacteria</taxon>
        <taxon>Bacillati</taxon>
        <taxon>Actinomycetota</taxon>
        <taxon>Actinomycetes</taxon>
        <taxon>Propionibacteriales</taxon>
        <taxon>Propionibacteriaceae</taxon>
        <taxon>Acidipropionibacterium</taxon>
    </lineage>
</organism>
<dbReference type="AlphaFoldDB" id="A0A3Q9UKS8"/>
<reference evidence="3" key="1">
    <citation type="submission" date="2017-12" db="EMBL/GenBank/DDBJ databases">
        <title>Whole genome sequencing of Acidipropionibacterium jensenii strains JS279 and JS280.</title>
        <authorList>
            <person name="Deptula P."/>
            <person name="Laine P."/>
            <person name="Smolander O.-P."/>
            <person name="Paulin L."/>
            <person name="Auvinen P."/>
            <person name="Varmanen P."/>
        </authorList>
    </citation>
    <scope>NUCLEOTIDE SEQUENCE [LARGE SCALE GENOMIC DNA]</scope>
    <source>
        <strain evidence="3">JS280</strain>
    </source>
</reference>
<dbReference type="InterPro" id="IPR017926">
    <property type="entry name" value="GATASE"/>
</dbReference>
<name>A0A3Q9UKS8_9ACTN</name>
<dbReference type="Pfam" id="PF00117">
    <property type="entry name" value="GATase"/>
    <property type="match status" value="1"/>
</dbReference>
<dbReference type="GO" id="GO:0016740">
    <property type="term" value="F:transferase activity"/>
    <property type="evidence" value="ECO:0007669"/>
    <property type="project" value="UniProtKB-KW"/>
</dbReference>
<dbReference type="PROSITE" id="PS51273">
    <property type="entry name" value="GATASE_TYPE_1"/>
    <property type="match status" value="1"/>
</dbReference>
<dbReference type="EMBL" id="CP025570">
    <property type="protein sequence ID" value="AZZ40576.1"/>
    <property type="molecule type" value="Genomic_DNA"/>
</dbReference>
<keyword evidence="2" id="KW-0808">Transferase</keyword>
<evidence type="ECO:0000259" key="1">
    <source>
        <dbReference type="Pfam" id="PF00117"/>
    </source>
</evidence>